<reference evidence="1 2" key="1">
    <citation type="submission" date="2022-06" db="EMBL/GenBank/DDBJ databases">
        <title>Draft genome sequence of type strain Streptomyces rubrisoli DSM 42083.</title>
        <authorList>
            <person name="Duangmal K."/>
            <person name="Klaysubun C."/>
        </authorList>
    </citation>
    <scope>NUCLEOTIDE SEQUENCE [LARGE SCALE GENOMIC DNA]</scope>
    <source>
        <strain evidence="1 2">DSM 42083</strain>
    </source>
</reference>
<name>A0ABT1PI90_9ACTN</name>
<evidence type="ECO:0000313" key="2">
    <source>
        <dbReference type="Proteomes" id="UP001206206"/>
    </source>
</evidence>
<dbReference type="Proteomes" id="UP001206206">
    <property type="component" value="Unassembled WGS sequence"/>
</dbReference>
<dbReference type="Pfam" id="PF01527">
    <property type="entry name" value="HTH_Tnp_1"/>
    <property type="match status" value="1"/>
</dbReference>
<keyword evidence="2" id="KW-1185">Reference proteome</keyword>
<dbReference type="InterPro" id="IPR002514">
    <property type="entry name" value="Transposase_8"/>
</dbReference>
<evidence type="ECO:0000313" key="1">
    <source>
        <dbReference type="EMBL" id="MCQ4045081.1"/>
    </source>
</evidence>
<dbReference type="SUPFAM" id="SSF46689">
    <property type="entry name" value="Homeodomain-like"/>
    <property type="match status" value="1"/>
</dbReference>
<protein>
    <submittedName>
        <fullName evidence="1">Transposase</fullName>
    </submittedName>
</protein>
<dbReference type="Gene3D" id="1.10.10.60">
    <property type="entry name" value="Homeodomain-like"/>
    <property type="match status" value="1"/>
</dbReference>
<dbReference type="InterPro" id="IPR009057">
    <property type="entry name" value="Homeodomain-like_sf"/>
</dbReference>
<organism evidence="1 2">
    <name type="scientific">Streptantibioticus rubrisoli</name>
    <dbReference type="NCBI Taxonomy" id="1387313"/>
    <lineage>
        <taxon>Bacteria</taxon>
        <taxon>Bacillati</taxon>
        <taxon>Actinomycetota</taxon>
        <taxon>Actinomycetes</taxon>
        <taxon>Kitasatosporales</taxon>
        <taxon>Streptomycetaceae</taxon>
        <taxon>Streptantibioticus</taxon>
    </lineage>
</organism>
<dbReference type="EMBL" id="JANFNH010000037">
    <property type="protein sequence ID" value="MCQ4045081.1"/>
    <property type="molecule type" value="Genomic_DNA"/>
</dbReference>
<proteinExistence type="predicted"/>
<gene>
    <name evidence="1" type="ORF">NON19_24365</name>
</gene>
<dbReference type="RefSeq" id="WP_255931216.1">
    <property type="nucleotide sequence ID" value="NZ_JANFNH010000037.1"/>
</dbReference>
<comment type="caution">
    <text evidence="1">The sequence shown here is derived from an EMBL/GenBank/DDBJ whole genome shotgun (WGS) entry which is preliminary data.</text>
</comment>
<sequence>MTAGEVASHDGQAAEVRREFCEGAVRIVIESGKPVAQVAKELKTNETTPASWVSQARRSSGAGRVGERGELARLRRENAQLKKASYASPTDPILAAMPSVSRGEALELVTVLRSGSVRAGRGSCSPSR</sequence>
<accession>A0ABT1PI90</accession>